<dbReference type="PANTHER" id="PTHR35807">
    <property type="entry name" value="TRANSCRIPTIONAL REGULATOR REDD-RELATED"/>
    <property type="match status" value="1"/>
</dbReference>
<protein>
    <submittedName>
        <fullName evidence="7">DNA-binding SARP family transcriptional activator</fullName>
    </submittedName>
</protein>
<dbReference type="SMART" id="SM00028">
    <property type="entry name" value="TPR"/>
    <property type="match status" value="5"/>
</dbReference>
<dbReference type="InterPro" id="IPR001867">
    <property type="entry name" value="OmpR/PhoB-type_DNA-bd"/>
</dbReference>
<dbReference type="PANTHER" id="PTHR35807:SF1">
    <property type="entry name" value="TRANSCRIPTIONAL REGULATOR REDD"/>
    <property type="match status" value="1"/>
</dbReference>
<name>A0A3E0HHT2_9PSEU</name>
<sequence length="922" mass="100929">MAVEFRLLGEVEVYHDGEPVPIGYAQLRCMLAVLLVEANCTVSVDHIIDRVWGERRLPRNPRAAVQHNITVLRKALADVGFVQIIRRSAGYQLCVDAATVDLHRFAPLLDQARAAQEDEPAAKLFAEALRLWRGEPCAGLDAPWLDSLRVRLAAQRQAALLDLVDIRMRLGEHEALQAELADHVQQQPLDERLAGQYMLALYRGGRQAHALDHYQRLRRDLADQLGIDPGQPIRRLYEQMLNADPTLAAESSRSVVTAPPVSIPRQLPAAPRLFTGRRRELDQLTASNEPGATMAISAIRGVGGIGKTWLALHWAHQHLGSFPDGQLHVDLRGFDPTGRPMSVGTAVRTFLGALGVEPLAVPPEEEAQVGLYRSLLAGKRVLIVLDNARDADQVIPLLPGSSTCTVLITSRNRLTGLVTRHGAHVVDLDALSTVEAWDLLSGHLGADRLAAEPQPAADLLDGCAGLPLALSIVAARAASHPGFPLESLADELRDHAGRLDTLDGGELSTNLRAVLSWSFHALDADAAAVFELLGLVPGPDISVAAVASLAALPDGRTRVLLRRLEDASLVQEHTMGRFRMHNLVRLYAGAEADSGDTDALRRLADFYLHTAFSAEQLLLPLQPPLQLDEPAAGCRPGLLVDQTTALAWFDVEHPNLLAVQRMAADRGWAVSVWQLARIMTTFLYRQGRFRDALTLWRAGQLAADQLGDPVIQTGTHQLLGVTLSELGEYDEALHHLNLAERLGDSPSTAYTQHALGWLWSLKGDNRRALTYAGRALRRYREQDILAGEIRERTVSCWYHALLGEFEDAAAQCRTALAIARHHHHAEDEGLILGIQGFVAFHTGRHAAAVDHFERSVPLLRGVGNAYYEATVLDHLGQARNALGETESACHAWQQALHLYEAQHRTAEADQVGERLGRPRASA</sequence>
<dbReference type="Proteomes" id="UP000256269">
    <property type="component" value="Unassembled WGS sequence"/>
</dbReference>
<dbReference type="SUPFAM" id="SSF48452">
    <property type="entry name" value="TPR-like"/>
    <property type="match status" value="3"/>
</dbReference>
<comment type="similarity">
    <text evidence="1">Belongs to the AfsR/DnrI/RedD regulatory family.</text>
</comment>
<dbReference type="GO" id="GO:0003677">
    <property type="term" value="F:DNA binding"/>
    <property type="evidence" value="ECO:0007669"/>
    <property type="project" value="UniProtKB-KW"/>
</dbReference>
<evidence type="ECO:0000256" key="4">
    <source>
        <dbReference type="ARBA" id="ARBA00023163"/>
    </source>
</evidence>
<dbReference type="InterPro" id="IPR005158">
    <property type="entry name" value="BTAD"/>
</dbReference>
<dbReference type="RefSeq" id="WP_116176201.1">
    <property type="nucleotide sequence ID" value="NZ_CP144375.1"/>
</dbReference>
<dbReference type="InterPro" id="IPR027417">
    <property type="entry name" value="P-loop_NTPase"/>
</dbReference>
<comment type="caution">
    <text evidence="7">The sequence shown here is derived from an EMBL/GenBank/DDBJ whole genome shotgun (WGS) entry which is preliminary data.</text>
</comment>
<dbReference type="AlphaFoldDB" id="A0A3E0HHT2"/>
<dbReference type="SMART" id="SM01043">
    <property type="entry name" value="BTAD"/>
    <property type="match status" value="1"/>
</dbReference>
<dbReference type="InterPro" id="IPR051677">
    <property type="entry name" value="AfsR-DnrI-RedD_regulator"/>
</dbReference>
<dbReference type="Gene3D" id="3.40.50.300">
    <property type="entry name" value="P-loop containing nucleotide triphosphate hydrolases"/>
    <property type="match status" value="1"/>
</dbReference>
<dbReference type="Gene3D" id="1.25.40.10">
    <property type="entry name" value="Tetratricopeptide repeat domain"/>
    <property type="match status" value="3"/>
</dbReference>
<evidence type="ECO:0000313" key="8">
    <source>
        <dbReference type="Proteomes" id="UP000256269"/>
    </source>
</evidence>
<dbReference type="OrthoDB" id="3275754at2"/>
<evidence type="ECO:0000256" key="2">
    <source>
        <dbReference type="ARBA" id="ARBA00023015"/>
    </source>
</evidence>
<dbReference type="InterPro" id="IPR036388">
    <property type="entry name" value="WH-like_DNA-bd_sf"/>
</dbReference>
<evidence type="ECO:0000256" key="1">
    <source>
        <dbReference type="ARBA" id="ARBA00005820"/>
    </source>
</evidence>
<dbReference type="Gene3D" id="1.10.10.10">
    <property type="entry name" value="Winged helix-like DNA-binding domain superfamily/Winged helix DNA-binding domain"/>
    <property type="match status" value="1"/>
</dbReference>
<evidence type="ECO:0000256" key="3">
    <source>
        <dbReference type="ARBA" id="ARBA00023125"/>
    </source>
</evidence>
<dbReference type="GO" id="GO:0043531">
    <property type="term" value="F:ADP binding"/>
    <property type="evidence" value="ECO:0007669"/>
    <property type="project" value="InterPro"/>
</dbReference>
<keyword evidence="8" id="KW-1185">Reference proteome</keyword>
<feature type="domain" description="Bacterial transcriptional activator" evidence="6">
    <location>
        <begin position="100"/>
        <end position="241"/>
    </location>
</feature>
<dbReference type="Pfam" id="PF03704">
    <property type="entry name" value="BTAD"/>
    <property type="match status" value="1"/>
</dbReference>
<evidence type="ECO:0000259" key="6">
    <source>
        <dbReference type="SMART" id="SM01043"/>
    </source>
</evidence>
<keyword evidence="2" id="KW-0805">Transcription regulation</keyword>
<keyword evidence="4" id="KW-0804">Transcription</keyword>
<dbReference type="InterPro" id="IPR011990">
    <property type="entry name" value="TPR-like_helical_dom_sf"/>
</dbReference>
<reference evidence="7 8" key="1">
    <citation type="submission" date="2018-08" db="EMBL/GenBank/DDBJ databases">
        <title>Genomic Encyclopedia of Archaeal and Bacterial Type Strains, Phase II (KMG-II): from individual species to whole genera.</title>
        <authorList>
            <person name="Goeker M."/>
        </authorList>
    </citation>
    <scope>NUCLEOTIDE SEQUENCE [LARGE SCALE GENOMIC DNA]</scope>
    <source>
        <strain evidence="7 8">DSM 45791</strain>
    </source>
</reference>
<dbReference type="InterPro" id="IPR019734">
    <property type="entry name" value="TPR_rpt"/>
</dbReference>
<feature type="domain" description="OmpR/PhoB-type" evidence="5">
    <location>
        <begin position="17"/>
        <end position="93"/>
    </location>
</feature>
<dbReference type="SUPFAM" id="SSF46894">
    <property type="entry name" value="C-terminal effector domain of the bipartite response regulators"/>
    <property type="match status" value="1"/>
</dbReference>
<keyword evidence="3 7" id="KW-0238">DNA-binding</keyword>
<dbReference type="PRINTS" id="PR00364">
    <property type="entry name" value="DISEASERSIST"/>
</dbReference>
<dbReference type="Pfam" id="PF00931">
    <property type="entry name" value="NB-ARC"/>
    <property type="match status" value="1"/>
</dbReference>
<dbReference type="InterPro" id="IPR016032">
    <property type="entry name" value="Sig_transdc_resp-reg_C-effctor"/>
</dbReference>
<dbReference type="InterPro" id="IPR002182">
    <property type="entry name" value="NB-ARC"/>
</dbReference>
<organism evidence="7 8">
    <name type="scientific">Kutzneria buriramensis</name>
    <dbReference type="NCBI Taxonomy" id="1045776"/>
    <lineage>
        <taxon>Bacteria</taxon>
        <taxon>Bacillati</taxon>
        <taxon>Actinomycetota</taxon>
        <taxon>Actinomycetes</taxon>
        <taxon>Pseudonocardiales</taxon>
        <taxon>Pseudonocardiaceae</taxon>
        <taxon>Kutzneria</taxon>
    </lineage>
</organism>
<dbReference type="SMART" id="SM00862">
    <property type="entry name" value="Trans_reg_C"/>
    <property type="match status" value="1"/>
</dbReference>
<evidence type="ECO:0000313" key="7">
    <source>
        <dbReference type="EMBL" id="REH46044.1"/>
    </source>
</evidence>
<gene>
    <name evidence="7" type="ORF">BCF44_107176</name>
</gene>
<proteinExistence type="inferred from homology"/>
<dbReference type="GO" id="GO:0006355">
    <property type="term" value="P:regulation of DNA-templated transcription"/>
    <property type="evidence" value="ECO:0007669"/>
    <property type="project" value="InterPro"/>
</dbReference>
<dbReference type="EMBL" id="QUNO01000007">
    <property type="protein sequence ID" value="REH46044.1"/>
    <property type="molecule type" value="Genomic_DNA"/>
</dbReference>
<accession>A0A3E0HHT2</accession>
<dbReference type="CDD" id="cd15831">
    <property type="entry name" value="BTAD"/>
    <property type="match status" value="1"/>
</dbReference>
<dbReference type="GO" id="GO:0000160">
    <property type="term" value="P:phosphorelay signal transduction system"/>
    <property type="evidence" value="ECO:0007669"/>
    <property type="project" value="InterPro"/>
</dbReference>
<dbReference type="SUPFAM" id="SSF52540">
    <property type="entry name" value="P-loop containing nucleoside triphosphate hydrolases"/>
    <property type="match status" value="1"/>
</dbReference>
<evidence type="ECO:0000259" key="5">
    <source>
        <dbReference type="SMART" id="SM00862"/>
    </source>
</evidence>